<dbReference type="OrthoDB" id="268061at2759"/>
<reference evidence="3 4" key="1">
    <citation type="submission" date="2017-03" db="EMBL/GenBank/DDBJ databases">
        <title>An alternative strategy for trypanosome survival in the mammalian bloodstream revealed through genome and transcriptome analysis of the ubiquitous bovine parasite Trypanosoma (Megatrypanum) theileri.</title>
        <authorList>
            <person name="Kelly S."/>
            <person name="Ivens A."/>
            <person name="Mott A."/>
            <person name="O'Neill E."/>
            <person name="Emms D."/>
            <person name="Macleod O."/>
            <person name="Voorheis P."/>
            <person name="Matthews J."/>
            <person name="Matthews K."/>
            <person name="Carrington M."/>
        </authorList>
    </citation>
    <scope>NUCLEOTIDE SEQUENCE [LARGE SCALE GENOMIC DNA]</scope>
    <source>
        <strain evidence="3">Edinburgh</strain>
    </source>
</reference>
<evidence type="ECO:0000313" key="3">
    <source>
        <dbReference type="EMBL" id="ORC91341.1"/>
    </source>
</evidence>
<accession>A0A1X0P3B2</accession>
<evidence type="ECO:0000256" key="1">
    <source>
        <dbReference type="SAM" id="Coils"/>
    </source>
</evidence>
<dbReference type="RefSeq" id="XP_028885407.1">
    <property type="nucleotide sequence ID" value="XM_029023383.1"/>
</dbReference>
<dbReference type="AlphaFoldDB" id="A0A1X0P3B2"/>
<feature type="coiled-coil region" evidence="1">
    <location>
        <begin position="514"/>
        <end position="580"/>
    </location>
</feature>
<sequence length="1000" mass="113232">MYDYEEEDVLAIKGELWMCADSEKPYKVGAGRGSKNLIGIEDDRFYVYSTRSTQSRLIKEVAFRSMKRVAWFTHHPKPPASGGPLEAPTSQQQLTRGRRGPSNAAAGSSLLQSTPYYYMVVEFIRDNTIEGMENLAKRERVVLCTDDAQDFQLWQQFVETYKSSSERTEIPEIIVGRSKKKKNPTVNDTHDDTTSDDTLDEIAVLMNEIQTWRKRALGILDEVSQVVVSPDDKENEIFPKGHVNDSTWKERVDILMDTLKAKSDKIPNLDVIPHIDKSTELLELWNMLYDRHLFGKNTQEEVDVYTIEHQQERVKQIDDLLMKLELKTSKHVEDKPFKDNTYLAQDVENLHATCLGIVSDYETKMGKIENINKSDDNNNNNTFSFGTGSKSKYDKDMKLSQKIEYIYHTLESQVSESESEDPTEDMLAKLRAARRSLGVGSAGAQVVVQQERHVKNMERLAKDTMLAYSEVTVTLLKSCYEEYASVLDHLLSAVRGNGAGGEKIVITSAHFEVVEALEEEKRAAKVKQEALENLMEELERVRRERDEEIGVLEHNFARAKEGWENDLAVLRAKLTTLQNSMSRTAVVVPAENTVLVSPREELYGNSEEETPAAASSSLMSADTADNGDNDDSITRWATRLTCTGGELRPSIVALRLQRFFFWSLRNVVPLCAGRDTNCILELVMWAMRNHMELLQTAARVFGSYAVGGENSNNDEKATDLCSALQALHDNHVRLQKLVELYGDISCDGHANRYADFTNVENRLYTLRKNDMVLNNVHTILGTDNDNVEHKLLQLLQNTETLQHIKTVTGDHDDTVEFIRRQYEELNQLKNSLQEVLTQDQIMDATTSNLLKLIPTITKTQEDLENAQQELIQKKEQLKLLSEQSKIEIEELNNRLHLLYEYFNNQPHQQNTTTLVTEETLASILNVRPQGITEKVKQLLQDLSISNELLGTTEANENSTSHRTNNDTSTRAQCLRGIEAALATLGATDSDEPAAAAILRA</sequence>
<gene>
    <name evidence="3" type="ORF">TM35_000063460</name>
</gene>
<dbReference type="Proteomes" id="UP000192257">
    <property type="component" value="Unassembled WGS sequence"/>
</dbReference>
<feature type="region of interest" description="Disordered" evidence="2">
    <location>
        <begin position="600"/>
        <end position="630"/>
    </location>
</feature>
<name>A0A1X0P3B2_9TRYP</name>
<feature type="non-terminal residue" evidence="3">
    <location>
        <position position="1000"/>
    </location>
</feature>
<keyword evidence="1" id="KW-0175">Coiled coil</keyword>
<dbReference type="GeneID" id="39983163"/>
<keyword evidence="4" id="KW-1185">Reference proteome</keyword>
<evidence type="ECO:0000313" key="4">
    <source>
        <dbReference type="Proteomes" id="UP000192257"/>
    </source>
</evidence>
<dbReference type="STRING" id="67003.A0A1X0P3B2"/>
<feature type="region of interest" description="Disordered" evidence="2">
    <location>
        <begin position="75"/>
        <end position="107"/>
    </location>
</feature>
<comment type="caution">
    <text evidence="3">The sequence shown here is derived from an EMBL/GenBank/DDBJ whole genome shotgun (WGS) entry which is preliminary data.</text>
</comment>
<dbReference type="VEuPathDB" id="TriTrypDB:TM35_000063460"/>
<dbReference type="EMBL" id="NBCO01000006">
    <property type="protein sequence ID" value="ORC91341.1"/>
    <property type="molecule type" value="Genomic_DNA"/>
</dbReference>
<proteinExistence type="predicted"/>
<feature type="coiled-coil region" evidence="1">
    <location>
        <begin position="815"/>
        <end position="894"/>
    </location>
</feature>
<organism evidence="3 4">
    <name type="scientific">Trypanosoma theileri</name>
    <dbReference type="NCBI Taxonomy" id="67003"/>
    <lineage>
        <taxon>Eukaryota</taxon>
        <taxon>Discoba</taxon>
        <taxon>Euglenozoa</taxon>
        <taxon>Kinetoplastea</taxon>
        <taxon>Metakinetoplastina</taxon>
        <taxon>Trypanosomatida</taxon>
        <taxon>Trypanosomatidae</taxon>
        <taxon>Trypanosoma</taxon>
    </lineage>
</organism>
<protein>
    <submittedName>
        <fullName evidence="3">Uncharacterized protein</fullName>
    </submittedName>
</protein>
<evidence type="ECO:0000256" key="2">
    <source>
        <dbReference type="SAM" id="MobiDB-lite"/>
    </source>
</evidence>